<dbReference type="AlphaFoldDB" id="A0A8J9VBD8"/>
<organism evidence="6 7">
    <name type="scientific">Brenthis ino</name>
    <name type="common">lesser marbled fritillary</name>
    <dbReference type="NCBI Taxonomy" id="405034"/>
    <lineage>
        <taxon>Eukaryota</taxon>
        <taxon>Metazoa</taxon>
        <taxon>Ecdysozoa</taxon>
        <taxon>Arthropoda</taxon>
        <taxon>Hexapoda</taxon>
        <taxon>Insecta</taxon>
        <taxon>Pterygota</taxon>
        <taxon>Neoptera</taxon>
        <taxon>Endopterygota</taxon>
        <taxon>Lepidoptera</taxon>
        <taxon>Glossata</taxon>
        <taxon>Ditrysia</taxon>
        <taxon>Papilionoidea</taxon>
        <taxon>Nymphalidae</taxon>
        <taxon>Heliconiinae</taxon>
        <taxon>Argynnini</taxon>
        <taxon>Brenthis</taxon>
    </lineage>
</organism>
<dbReference type="InterPro" id="IPR045119">
    <property type="entry name" value="SUN1-5"/>
</dbReference>
<evidence type="ECO:0000313" key="6">
    <source>
        <dbReference type="EMBL" id="CAH0719413.1"/>
    </source>
</evidence>
<keyword evidence="2" id="KW-0812">Transmembrane</keyword>
<feature type="non-terminal residue" evidence="6">
    <location>
        <position position="202"/>
    </location>
</feature>
<sequence>MNSSNDKSLGNFVLPWCSLGRVYERRKPRKVNPHSIKPFYPRRENIWEYLNDDKAKNFDVEEKKAKKKINKQTLIKRSKSKNAKLLIFFLLALGFTKTPQTKSIETGYINGAIAVKGSNTTEWGGNVAFWGVVPLWRNSPPPDTVLKLRKPTPSDCWPFRGSFGEIVIELPKLMHVDRLSVEHIRPDTAHSAPKHFKIYVSL</sequence>
<evidence type="ECO:0000256" key="1">
    <source>
        <dbReference type="ARBA" id="ARBA00004370"/>
    </source>
</evidence>
<evidence type="ECO:0000259" key="5">
    <source>
        <dbReference type="Pfam" id="PF07738"/>
    </source>
</evidence>
<dbReference type="PANTHER" id="PTHR12911:SF8">
    <property type="entry name" value="KLAROID PROTEIN-RELATED"/>
    <property type="match status" value="1"/>
</dbReference>
<keyword evidence="4" id="KW-0472">Membrane</keyword>
<protein>
    <recommendedName>
        <fullName evidence="5">SUN domain-containing protein</fullName>
    </recommendedName>
</protein>
<name>A0A8J9VBD8_9NEOP</name>
<evidence type="ECO:0000256" key="3">
    <source>
        <dbReference type="ARBA" id="ARBA00022989"/>
    </source>
</evidence>
<dbReference type="Proteomes" id="UP000838878">
    <property type="component" value="Chromosome 14"/>
</dbReference>
<comment type="subcellular location">
    <subcellularLocation>
        <location evidence="1">Membrane</location>
    </subcellularLocation>
</comment>
<feature type="domain" description="SUN" evidence="5">
    <location>
        <begin position="137"/>
        <end position="201"/>
    </location>
</feature>
<evidence type="ECO:0000256" key="4">
    <source>
        <dbReference type="ARBA" id="ARBA00023136"/>
    </source>
</evidence>
<accession>A0A8J9VBD8</accession>
<dbReference type="Gene3D" id="2.60.120.260">
    <property type="entry name" value="Galactose-binding domain-like"/>
    <property type="match status" value="1"/>
</dbReference>
<reference evidence="6" key="1">
    <citation type="submission" date="2021-12" db="EMBL/GenBank/DDBJ databases">
        <authorList>
            <person name="Martin H S."/>
        </authorList>
    </citation>
    <scope>NUCLEOTIDE SEQUENCE</scope>
</reference>
<dbReference type="GO" id="GO:0043495">
    <property type="term" value="F:protein-membrane adaptor activity"/>
    <property type="evidence" value="ECO:0007669"/>
    <property type="project" value="TreeGrafter"/>
</dbReference>
<dbReference type="EMBL" id="OV170234">
    <property type="protein sequence ID" value="CAH0719413.1"/>
    <property type="molecule type" value="Genomic_DNA"/>
</dbReference>
<dbReference type="Pfam" id="PF07738">
    <property type="entry name" value="Sad1_UNC"/>
    <property type="match status" value="1"/>
</dbReference>
<gene>
    <name evidence="6" type="ORF">BINO364_LOCUS5755</name>
</gene>
<evidence type="ECO:0000313" key="7">
    <source>
        <dbReference type="Proteomes" id="UP000838878"/>
    </source>
</evidence>
<evidence type="ECO:0000256" key="2">
    <source>
        <dbReference type="ARBA" id="ARBA00022692"/>
    </source>
</evidence>
<keyword evidence="3" id="KW-1133">Transmembrane helix</keyword>
<dbReference type="PANTHER" id="PTHR12911">
    <property type="entry name" value="SAD1/UNC-84-LIKE PROTEIN-RELATED"/>
    <property type="match status" value="1"/>
</dbReference>
<dbReference type="GO" id="GO:0016020">
    <property type="term" value="C:membrane"/>
    <property type="evidence" value="ECO:0007669"/>
    <property type="project" value="UniProtKB-SubCell"/>
</dbReference>
<dbReference type="OrthoDB" id="342281at2759"/>
<keyword evidence="7" id="KW-1185">Reference proteome</keyword>
<dbReference type="InterPro" id="IPR012919">
    <property type="entry name" value="SUN_dom"/>
</dbReference>
<proteinExistence type="predicted"/>
<dbReference type="GO" id="GO:0005635">
    <property type="term" value="C:nuclear envelope"/>
    <property type="evidence" value="ECO:0007669"/>
    <property type="project" value="TreeGrafter"/>
</dbReference>